<organism evidence="19">
    <name type="scientific">Salmonella montevideo</name>
    <dbReference type="NCBI Taxonomy" id="115981"/>
    <lineage>
        <taxon>Bacteria</taxon>
        <taxon>Pseudomonadati</taxon>
        <taxon>Pseudomonadota</taxon>
        <taxon>Gammaproteobacteria</taxon>
        <taxon>Enterobacterales</taxon>
        <taxon>Enterobacteriaceae</taxon>
        <taxon>Salmonella</taxon>
    </lineage>
</organism>
<comment type="similarity">
    <text evidence="2">Belongs to the FtsK/SpoIIIE/SftA family.</text>
</comment>
<accession>A0A739BD09</accession>
<dbReference type="InterPro" id="IPR036388">
    <property type="entry name" value="WH-like_DNA-bd_sf"/>
</dbReference>
<evidence type="ECO:0000256" key="17">
    <source>
        <dbReference type="SAM" id="Phobius"/>
    </source>
</evidence>
<dbReference type="GO" id="GO:0071236">
    <property type="term" value="P:cellular response to antibiotic"/>
    <property type="evidence" value="ECO:0007669"/>
    <property type="project" value="UniProtKB-ARBA"/>
</dbReference>
<keyword evidence="7 17" id="KW-0812">Transmembrane</keyword>
<dbReference type="FunFam" id="1.10.10.10:FF:000268">
    <property type="entry name" value="DNA translocase FtsK"/>
    <property type="match status" value="1"/>
</dbReference>
<feature type="compositionally biased region" description="Low complexity" evidence="16">
    <location>
        <begin position="861"/>
        <end position="871"/>
    </location>
</feature>
<feature type="binding site" evidence="15">
    <location>
        <begin position="1016"/>
        <end position="1023"/>
    </location>
    <ligand>
        <name>ATP</name>
        <dbReference type="ChEBI" id="CHEBI:30616"/>
    </ligand>
</feature>
<evidence type="ECO:0000256" key="3">
    <source>
        <dbReference type="ARBA" id="ARBA00020887"/>
    </source>
</evidence>
<evidence type="ECO:0000256" key="10">
    <source>
        <dbReference type="ARBA" id="ARBA00022840"/>
    </source>
</evidence>
<keyword evidence="6" id="KW-0132">Cell division</keyword>
<dbReference type="GO" id="GO:0007059">
    <property type="term" value="P:chromosome segregation"/>
    <property type="evidence" value="ECO:0007669"/>
    <property type="project" value="UniProtKB-KW"/>
</dbReference>
<dbReference type="GO" id="GO:0005524">
    <property type="term" value="F:ATP binding"/>
    <property type="evidence" value="ECO:0007669"/>
    <property type="project" value="UniProtKB-UniRule"/>
</dbReference>
<evidence type="ECO:0000256" key="1">
    <source>
        <dbReference type="ARBA" id="ARBA00004429"/>
    </source>
</evidence>
<evidence type="ECO:0000256" key="9">
    <source>
        <dbReference type="ARBA" id="ARBA00022829"/>
    </source>
</evidence>
<gene>
    <name evidence="19" type="primary">ftsK</name>
    <name evidence="19" type="ORF">G4Y22_001043</name>
</gene>
<evidence type="ECO:0000256" key="14">
    <source>
        <dbReference type="ARBA" id="ARBA00023306"/>
    </source>
</evidence>
<reference evidence="19" key="2">
    <citation type="submission" date="2018-07" db="EMBL/GenBank/DDBJ databases">
        <authorList>
            <consortium name="NCBI Pathogen Detection Project"/>
        </authorList>
    </citation>
    <scope>NUCLEOTIDE SEQUENCE</scope>
    <source>
        <strain evidence="19">10-6667</strain>
    </source>
</reference>
<protein>
    <recommendedName>
        <fullName evidence="3">DNA translocase FtsK</fullName>
    </recommendedName>
</protein>
<feature type="domain" description="FtsK" evidence="18">
    <location>
        <begin position="999"/>
        <end position="1212"/>
    </location>
</feature>
<proteinExistence type="inferred from homology"/>
<keyword evidence="10 15" id="KW-0067">ATP-binding</keyword>
<comment type="caution">
    <text evidence="19">The sequence shown here is derived from an EMBL/GenBank/DDBJ whole genome shotgun (WGS) entry which is preliminary data.</text>
</comment>
<dbReference type="Gene3D" id="3.30.980.40">
    <property type="match status" value="1"/>
</dbReference>
<keyword evidence="14" id="KW-0131">Cell cycle</keyword>
<comment type="subcellular location">
    <subcellularLocation>
        <location evidence="1">Cell inner membrane</location>
        <topology evidence="1">Multi-pass membrane protein</topology>
    </subcellularLocation>
</comment>
<feature type="compositionally biased region" description="Basic and acidic residues" evidence="16">
    <location>
        <begin position="611"/>
        <end position="622"/>
    </location>
</feature>
<dbReference type="Gene3D" id="3.40.50.300">
    <property type="entry name" value="P-loop containing nucleotide triphosphate hydrolases"/>
    <property type="match status" value="1"/>
</dbReference>
<feature type="transmembrane region" description="Helical" evidence="17">
    <location>
        <begin position="110"/>
        <end position="131"/>
    </location>
</feature>
<sequence>MSQEYTEDKDVTLTKLSSGRRLLEALLILIALFAVWLMAALLSFNPSDPSWSQTAWHEPIHNLGGAPGAWLADTLFFIFGVMAYTIPVIIVGGCWFAWRHQSTDDYIDYFAVSLRLIGVLALILTSCGLAAINADDIWYFASGGVIGSLLSTTLQPLLHSSGGTIMLLCIWAAGLTLFTGWSWVSIAEKLGGWLLNILTFASNRTRRDDTWVDDEEYDDEYDEETDGVQRESRRTRILRGALARRKRLAEKFSNPRGRQTDAALFSGKRMDDDEDIQYSARGVAADPDDVLFSGNRATQPEYDEYDPLLNGHSVTEPVAAAAAATAVTQTWAASADPIMQTPPMPVAEPVVAQPTVEWQPVPGPQTGEPVIAPAPEGYQPHPQYAQPQEAQSAPWQQPVPVASAPQYAATPATAAEYDSLAPQETQPQWQAPDAEQHWQPEPTHQPTPVYQPEPIAAEPSHMPPVIEQPVATEPEPVIEETRPARPPLYYFEEVEEKRAREREQLAAWYQPIPEPVKENVPVKPTVSVAPSIPPVEAVAAAASLDAGIKSGALAAGAAAAAPAFGLATGGAPRPQVKEGIGPQLPRPNRVRVPTRRELASYGIKLPSQRIAEEKAREAERNQYETGAQLTDEEIDAMHQDELARQFAQSQQHRYGETYQHDTQQAEDDDTAAEAELARQFAASQQQRYSGEQPAGAQPFSLDDLDFSPMKVLVDEGPHEPLFTPSVMPESTPVQQPVAPQPQYQQPQQPVAPQPQYQQPQQPVAPQPQYQQPIAPQPQYQQPQQPVAPQPQYQQPQQPVAPQPQYQQPQQPTAPQPQYQQPQQPVAPQPQYQQPQQPTAPQDSLIHPLLMRNGDSRPLQRPTTPLPSLDLLTPPPSEVEPVDTFALEQMARLVEARLADFRIKADVVNYSPGPVITRFELNLAPGVKAARISNLSRDLARSLSTVAVRVVEVIPGKPYVGLELPNKKRQTVYLREVLDNAKFRENPSPLTVVLGKDIAGDPVVADLAKMPHLLVAGTTGSGKSVGVNAMILSMLYKAQPEDVRFIMIDPKMLELSVYEGIPHLLTEVVTDMKDAANALRWSVNEMERRYKLMSALGVRNLAGYNEKIAEAARMGRPIPDPYWKPGDSMDVQHPVLEKLPYIVVLVDEFADLMMTVGKKVEELIARLAQKARAAGIHLVLATQRPSVDVITGLIKANIPTRIAFTVSSKIDSRTILDQGGAESLLGMGDMLYSGPNSTMPVRVHGAFVRDQEVHAVVQDWKARGRPQYVDGITSDSESEGGGGGFDGGEELDALFDQAVNFVTQKRKASISGVQRQFRIGYNRAARIIEQMEAQGIVSAQGHNGNREVLAPPPFE</sequence>
<dbReference type="InterPro" id="IPR027417">
    <property type="entry name" value="P-loop_NTPase"/>
</dbReference>
<dbReference type="GO" id="GO:0003677">
    <property type="term" value="F:DNA binding"/>
    <property type="evidence" value="ECO:0007669"/>
    <property type="project" value="UniProtKB-KW"/>
</dbReference>
<keyword evidence="11 17" id="KW-1133">Transmembrane helix</keyword>
<evidence type="ECO:0000256" key="6">
    <source>
        <dbReference type="ARBA" id="ARBA00022618"/>
    </source>
</evidence>
<evidence type="ECO:0000256" key="16">
    <source>
        <dbReference type="SAM" id="MobiDB-lite"/>
    </source>
</evidence>
<name>A0A739BD09_SALMO</name>
<dbReference type="InterPro" id="IPR002543">
    <property type="entry name" value="FtsK_dom"/>
</dbReference>
<dbReference type="GO" id="GO:0051301">
    <property type="term" value="P:cell division"/>
    <property type="evidence" value="ECO:0007669"/>
    <property type="project" value="UniProtKB-KW"/>
</dbReference>
<dbReference type="PANTHER" id="PTHR22683:SF41">
    <property type="entry name" value="DNA TRANSLOCASE FTSK"/>
    <property type="match status" value="1"/>
</dbReference>
<feature type="compositionally biased region" description="Low complexity" evidence="16">
    <location>
        <begin position="732"/>
        <end position="841"/>
    </location>
</feature>
<feature type="transmembrane region" description="Helical" evidence="17">
    <location>
        <begin position="25"/>
        <end position="44"/>
    </location>
</feature>
<reference evidence="19" key="1">
    <citation type="journal article" date="2018" name="Genome Biol.">
        <title>SKESA: strategic k-mer extension for scrupulous assemblies.</title>
        <authorList>
            <person name="Souvorov A."/>
            <person name="Agarwala R."/>
            <person name="Lipman D.J."/>
        </authorList>
    </citation>
    <scope>NUCLEOTIDE SEQUENCE</scope>
    <source>
        <strain evidence="19">10-6667</strain>
    </source>
</reference>
<feature type="region of interest" description="Disordered" evidence="16">
    <location>
        <begin position="644"/>
        <end position="874"/>
    </location>
</feature>
<dbReference type="SUPFAM" id="SSF46785">
    <property type="entry name" value="Winged helix' DNA-binding domain"/>
    <property type="match status" value="1"/>
</dbReference>
<dbReference type="Pfam" id="PF01580">
    <property type="entry name" value="FtsK_SpoIIIE"/>
    <property type="match status" value="1"/>
</dbReference>
<feature type="region of interest" description="Disordered" evidence="16">
    <location>
        <begin position="611"/>
        <end position="630"/>
    </location>
</feature>
<evidence type="ECO:0000256" key="15">
    <source>
        <dbReference type="PROSITE-ProRule" id="PRU00289"/>
    </source>
</evidence>
<evidence type="ECO:0000256" key="8">
    <source>
        <dbReference type="ARBA" id="ARBA00022741"/>
    </source>
</evidence>
<evidence type="ECO:0000256" key="5">
    <source>
        <dbReference type="ARBA" id="ARBA00022519"/>
    </source>
</evidence>
<keyword evidence="9" id="KW-0159">Chromosome partition</keyword>
<evidence type="ECO:0000256" key="13">
    <source>
        <dbReference type="ARBA" id="ARBA00023136"/>
    </source>
</evidence>
<feature type="compositionally biased region" description="Low complexity" evidence="16">
    <location>
        <begin position="402"/>
        <end position="415"/>
    </location>
</feature>
<keyword evidence="8 15" id="KW-0547">Nucleotide-binding</keyword>
<evidence type="ECO:0000256" key="12">
    <source>
        <dbReference type="ARBA" id="ARBA00023125"/>
    </source>
</evidence>
<feature type="region of interest" description="Disordered" evidence="16">
    <location>
        <begin position="566"/>
        <end position="597"/>
    </location>
</feature>
<evidence type="ECO:0000259" key="18">
    <source>
        <dbReference type="PROSITE" id="PS50901"/>
    </source>
</evidence>
<feature type="transmembrane region" description="Helical" evidence="17">
    <location>
        <begin position="75"/>
        <end position="98"/>
    </location>
</feature>
<dbReference type="SUPFAM" id="SSF52540">
    <property type="entry name" value="P-loop containing nucleoside triphosphate hydrolases"/>
    <property type="match status" value="1"/>
</dbReference>
<dbReference type="Gene3D" id="1.10.10.10">
    <property type="entry name" value="Winged helix-like DNA-binding domain superfamily/Winged helix DNA-binding domain"/>
    <property type="match status" value="1"/>
</dbReference>
<evidence type="ECO:0000256" key="7">
    <source>
        <dbReference type="ARBA" id="ARBA00022692"/>
    </source>
</evidence>
<dbReference type="EMBL" id="DAATOK010000001">
    <property type="protein sequence ID" value="HAE9387325.1"/>
    <property type="molecule type" value="Genomic_DNA"/>
</dbReference>
<keyword evidence="5" id="KW-0997">Cell inner membrane</keyword>
<evidence type="ECO:0000313" key="19">
    <source>
        <dbReference type="EMBL" id="HAE9387325.1"/>
    </source>
</evidence>
<dbReference type="InterPro" id="IPR041027">
    <property type="entry name" value="FtsK_alpha"/>
</dbReference>
<dbReference type="FunFam" id="3.40.50.300:FF:000209">
    <property type="entry name" value="Cell division protein FtsK"/>
    <property type="match status" value="1"/>
</dbReference>
<dbReference type="CDD" id="cd01127">
    <property type="entry name" value="TrwB_TraG_TraD_VirD4"/>
    <property type="match status" value="1"/>
</dbReference>
<evidence type="ECO:0000256" key="4">
    <source>
        <dbReference type="ARBA" id="ARBA00022475"/>
    </source>
</evidence>
<feature type="transmembrane region" description="Helical" evidence="17">
    <location>
        <begin position="137"/>
        <end position="158"/>
    </location>
</feature>
<keyword evidence="12" id="KW-0238">DNA-binding</keyword>
<dbReference type="Pfam" id="PF17854">
    <property type="entry name" value="FtsK_alpha"/>
    <property type="match status" value="1"/>
</dbReference>
<dbReference type="GO" id="GO:0005886">
    <property type="term" value="C:plasma membrane"/>
    <property type="evidence" value="ECO:0007669"/>
    <property type="project" value="UniProtKB-SubCell"/>
</dbReference>
<feature type="region of interest" description="Disordered" evidence="16">
    <location>
        <begin position="357"/>
        <end position="461"/>
    </location>
</feature>
<keyword evidence="13 17" id="KW-0472">Membrane</keyword>
<feature type="region of interest" description="Disordered" evidence="16">
    <location>
        <begin position="1267"/>
        <end position="1286"/>
    </location>
</feature>
<dbReference type="Pfam" id="PF13491">
    <property type="entry name" value="FtsK_4TM"/>
    <property type="match status" value="1"/>
</dbReference>
<dbReference type="InterPro" id="IPR036390">
    <property type="entry name" value="WH_DNA-bd_sf"/>
</dbReference>
<keyword evidence="4" id="KW-1003">Cell membrane</keyword>
<dbReference type="Pfam" id="PF09397">
    <property type="entry name" value="FtsK_gamma"/>
    <property type="match status" value="1"/>
</dbReference>
<dbReference type="PROSITE" id="PS50901">
    <property type="entry name" value="FTSK"/>
    <property type="match status" value="1"/>
</dbReference>
<feature type="transmembrane region" description="Helical" evidence="17">
    <location>
        <begin position="165"/>
        <end position="184"/>
    </location>
</feature>
<dbReference type="InterPro" id="IPR018541">
    <property type="entry name" value="Ftsk_gamma"/>
</dbReference>
<feature type="compositionally biased region" description="Polar residues" evidence="16">
    <location>
        <begin position="385"/>
        <end position="395"/>
    </location>
</feature>
<feature type="compositionally biased region" description="Low complexity" evidence="16">
    <location>
        <begin position="673"/>
        <end position="682"/>
    </location>
</feature>
<evidence type="ECO:0000256" key="2">
    <source>
        <dbReference type="ARBA" id="ARBA00006474"/>
    </source>
</evidence>
<dbReference type="PANTHER" id="PTHR22683">
    <property type="entry name" value="SPORULATION PROTEIN RELATED"/>
    <property type="match status" value="1"/>
</dbReference>
<dbReference type="SMART" id="SM00843">
    <property type="entry name" value="Ftsk_gamma"/>
    <property type="match status" value="1"/>
</dbReference>
<dbReference type="InterPro" id="IPR025199">
    <property type="entry name" value="FtsK_4TM"/>
</dbReference>
<dbReference type="InterPro" id="IPR050206">
    <property type="entry name" value="FtsK/SpoIIIE/SftA"/>
</dbReference>
<evidence type="ECO:0000256" key="11">
    <source>
        <dbReference type="ARBA" id="ARBA00022989"/>
    </source>
</evidence>
<dbReference type="FunFam" id="3.30.980.40:FF:000001">
    <property type="entry name" value="DNA translocase FtsK"/>
    <property type="match status" value="1"/>
</dbReference>